<evidence type="ECO:0000313" key="2">
    <source>
        <dbReference type="Proteomes" id="UP000033423"/>
    </source>
</evidence>
<sequence length="56" mass="6223">MTWRVDEAIAAFTRAVDLSPQSASMHKNLAYALKKAGRLNEAQAHMVQSQRLGSEH</sequence>
<dbReference type="EMBL" id="LACI01002341">
    <property type="protein sequence ID" value="KJU82375.1"/>
    <property type="molecule type" value="Genomic_DNA"/>
</dbReference>
<dbReference type="InterPro" id="IPR011990">
    <property type="entry name" value="TPR-like_helical_dom_sf"/>
</dbReference>
<evidence type="ECO:0000313" key="1">
    <source>
        <dbReference type="EMBL" id="KJU82375.1"/>
    </source>
</evidence>
<dbReference type="Proteomes" id="UP000033423">
    <property type="component" value="Unassembled WGS sequence"/>
</dbReference>
<organism evidence="1 2">
    <name type="scientific">Candidatus Magnetobacterium bavaricum</name>
    <dbReference type="NCBI Taxonomy" id="29290"/>
    <lineage>
        <taxon>Bacteria</taxon>
        <taxon>Pseudomonadati</taxon>
        <taxon>Nitrospirota</taxon>
        <taxon>Thermodesulfovibrionia</taxon>
        <taxon>Thermodesulfovibrionales</taxon>
        <taxon>Candidatus Magnetobacteriaceae</taxon>
        <taxon>Candidatus Magnetobacterium</taxon>
    </lineage>
</organism>
<reference evidence="1 2" key="1">
    <citation type="submission" date="2015-02" db="EMBL/GenBank/DDBJ databases">
        <title>Single-cell genomics of uncultivated deep-branching MTB reveals a conserved set of magnetosome genes.</title>
        <authorList>
            <person name="Kolinko S."/>
            <person name="Richter M."/>
            <person name="Glockner F.O."/>
            <person name="Brachmann A."/>
            <person name="Schuler D."/>
        </authorList>
    </citation>
    <scope>NUCLEOTIDE SEQUENCE [LARGE SCALE GENOMIC DNA]</scope>
    <source>
        <strain evidence="1">TM-1</strain>
    </source>
</reference>
<dbReference type="SUPFAM" id="SSF48452">
    <property type="entry name" value="TPR-like"/>
    <property type="match status" value="1"/>
</dbReference>
<dbReference type="AlphaFoldDB" id="A0A0F3GKD0"/>
<proteinExistence type="predicted"/>
<gene>
    <name evidence="1" type="ORF">MBAV_005432</name>
</gene>
<protein>
    <submittedName>
        <fullName evidence="1">Uncharacterized protein</fullName>
    </submittedName>
</protein>
<keyword evidence="2" id="KW-1185">Reference proteome</keyword>
<comment type="caution">
    <text evidence="1">The sequence shown here is derived from an EMBL/GenBank/DDBJ whole genome shotgun (WGS) entry which is preliminary data.</text>
</comment>
<dbReference type="Pfam" id="PF14559">
    <property type="entry name" value="TPR_19"/>
    <property type="match status" value="1"/>
</dbReference>
<name>A0A0F3GKD0_9BACT</name>
<dbReference type="Gene3D" id="1.25.40.10">
    <property type="entry name" value="Tetratricopeptide repeat domain"/>
    <property type="match status" value="1"/>
</dbReference>
<accession>A0A0F3GKD0</accession>